<dbReference type="SUPFAM" id="SSF109640">
    <property type="entry name" value="KRAB domain (Kruppel-associated box)"/>
    <property type="match status" value="1"/>
</dbReference>
<dbReference type="RefSeq" id="XP_030050360.1">
    <property type="nucleotide sequence ID" value="XM_030194500.1"/>
</dbReference>
<dbReference type="PROSITE" id="PS00028">
    <property type="entry name" value="ZINC_FINGER_C2H2_1"/>
    <property type="match status" value="3"/>
</dbReference>
<comment type="similarity">
    <text evidence="3">Belongs to the krueppel C2H2-type zinc-finger protein family.</text>
</comment>
<dbReference type="GO" id="GO:0005634">
    <property type="term" value="C:nucleus"/>
    <property type="evidence" value="ECO:0007669"/>
    <property type="project" value="UniProtKB-SubCell"/>
</dbReference>
<proteinExistence type="inferred from homology"/>
<feature type="domain" description="C2H2-type" evidence="14">
    <location>
        <begin position="229"/>
        <end position="256"/>
    </location>
</feature>
<dbReference type="FunFam" id="3.30.160.60:FF:002281">
    <property type="match status" value="1"/>
</dbReference>
<feature type="domain" description="C2H2-type" evidence="14">
    <location>
        <begin position="144"/>
        <end position="172"/>
    </location>
</feature>
<dbReference type="InterPro" id="IPR036236">
    <property type="entry name" value="Znf_C2H2_sf"/>
</dbReference>
<keyword evidence="7" id="KW-0862">Zinc</keyword>
<organism evidence="16 17">
    <name type="scientific">Microcaecilia unicolor</name>
    <dbReference type="NCBI Taxonomy" id="1415580"/>
    <lineage>
        <taxon>Eukaryota</taxon>
        <taxon>Metazoa</taxon>
        <taxon>Chordata</taxon>
        <taxon>Craniata</taxon>
        <taxon>Vertebrata</taxon>
        <taxon>Euteleostomi</taxon>
        <taxon>Amphibia</taxon>
        <taxon>Gymnophiona</taxon>
        <taxon>Siphonopidae</taxon>
        <taxon>Microcaecilia</taxon>
    </lineage>
</organism>
<dbReference type="CDD" id="cd07765">
    <property type="entry name" value="KRAB_A-box"/>
    <property type="match status" value="1"/>
</dbReference>
<evidence type="ECO:0000256" key="11">
    <source>
        <dbReference type="ARBA" id="ARBA00023242"/>
    </source>
</evidence>
<protein>
    <submittedName>
        <fullName evidence="17">Gastrula zinc finger protein XlCGF7.1-like isoform X1</fullName>
    </submittedName>
</protein>
<sequence length="291" mass="33280">MAAGLCAQQMRVTFEDIAVSFSQEEWEYLDEEQKELYREVMKENYQTLISLGAGSLTFTPEIISHIERGEEPYSRDEPGSGEREPGKSRCSADHQITQERKIKKNPGDHHRNDELFTSTECNQSFTLLSTLKSHQMTHTGDQSFLCSECNKSFTWLSNLKTATKKIHMGDKPFPCTECHKSFTHVSTLKTHQMIHSGDKPFSCSECHKSFNLFSALKRHQKIHTGVRPFSCSDCHKSFIQLSSLKRHQIIHTETNHFHVVSVIKSFNMLSTLKCPTKGSTLERNHSHVVMS</sequence>
<feature type="domain" description="C2H2-type" evidence="14">
    <location>
        <begin position="116"/>
        <end position="143"/>
    </location>
</feature>
<dbReference type="GeneID" id="115463752"/>
<comment type="subcellular location">
    <subcellularLocation>
        <location evidence="2">Nucleus</location>
    </subcellularLocation>
</comment>
<evidence type="ECO:0000256" key="1">
    <source>
        <dbReference type="ARBA" id="ARBA00003767"/>
    </source>
</evidence>
<dbReference type="InterPro" id="IPR013087">
    <property type="entry name" value="Znf_C2H2_type"/>
</dbReference>
<evidence type="ECO:0000256" key="8">
    <source>
        <dbReference type="ARBA" id="ARBA00023015"/>
    </source>
</evidence>
<dbReference type="GO" id="GO:0008270">
    <property type="term" value="F:zinc ion binding"/>
    <property type="evidence" value="ECO:0007669"/>
    <property type="project" value="UniProtKB-KW"/>
</dbReference>
<dbReference type="PANTHER" id="PTHR24381">
    <property type="entry name" value="ZINC FINGER PROTEIN"/>
    <property type="match status" value="1"/>
</dbReference>
<keyword evidence="5" id="KW-0677">Repeat</keyword>
<evidence type="ECO:0000313" key="17">
    <source>
        <dbReference type="RefSeq" id="XP_030050360.1"/>
    </source>
</evidence>
<name>A0A6P7XI73_9AMPH</name>
<dbReference type="SUPFAM" id="SSF57667">
    <property type="entry name" value="beta-beta-alpha zinc fingers"/>
    <property type="match status" value="3"/>
</dbReference>
<evidence type="ECO:0000259" key="15">
    <source>
        <dbReference type="PROSITE" id="PS50805"/>
    </source>
</evidence>
<evidence type="ECO:0000256" key="2">
    <source>
        <dbReference type="ARBA" id="ARBA00004123"/>
    </source>
</evidence>
<keyword evidence="4" id="KW-0479">Metal-binding</keyword>
<keyword evidence="16" id="KW-1185">Reference proteome</keyword>
<dbReference type="PROSITE" id="PS50805">
    <property type="entry name" value="KRAB"/>
    <property type="match status" value="1"/>
</dbReference>
<feature type="domain" description="C2H2-type" evidence="14">
    <location>
        <begin position="201"/>
        <end position="228"/>
    </location>
</feature>
<dbReference type="SMART" id="SM00349">
    <property type="entry name" value="KRAB"/>
    <property type="match status" value="1"/>
</dbReference>
<evidence type="ECO:0000313" key="16">
    <source>
        <dbReference type="Proteomes" id="UP000515156"/>
    </source>
</evidence>
<evidence type="ECO:0000256" key="6">
    <source>
        <dbReference type="ARBA" id="ARBA00022771"/>
    </source>
</evidence>
<evidence type="ECO:0000256" key="4">
    <source>
        <dbReference type="ARBA" id="ARBA00022723"/>
    </source>
</evidence>
<dbReference type="PANTHER" id="PTHR24381:SF436">
    <property type="entry name" value="ZINC FINGER PROTEIN 768"/>
    <property type="match status" value="1"/>
</dbReference>
<dbReference type="Pfam" id="PF00096">
    <property type="entry name" value="zf-C2H2"/>
    <property type="match status" value="3"/>
</dbReference>
<evidence type="ECO:0000256" key="3">
    <source>
        <dbReference type="ARBA" id="ARBA00006991"/>
    </source>
</evidence>
<feature type="domain" description="C2H2-type" evidence="14">
    <location>
        <begin position="173"/>
        <end position="200"/>
    </location>
</feature>
<evidence type="ECO:0000256" key="7">
    <source>
        <dbReference type="ARBA" id="ARBA00022833"/>
    </source>
</evidence>
<gene>
    <name evidence="17" type="primary">LOC115463752</name>
</gene>
<dbReference type="FunFam" id="3.30.160.60:FF:002343">
    <property type="entry name" value="Zinc finger protein 33A"/>
    <property type="match status" value="1"/>
</dbReference>
<dbReference type="InterPro" id="IPR036051">
    <property type="entry name" value="KRAB_dom_sf"/>
</dbReference>
<evidence type="ECO:0000256" key="9">
    <source>
        <dbReference type="ARBA" id="ARBA00023125"/>
    </source>
</evidence>
<dbReference type="GO" id="GO:0000977">
    <property type="term" value="F:RNA polymerase II transcription regulatory region sequence-specific DNA binding"/>
    <property type="evidence" value="ECO:0007669"/>
    <property type="project" value="TreeGrafter"/>
</dbReference>
<dbReference type="Gene3D" id="6.10.140.140">
    <property type="match status" value="1"/>
</dbReference>
<dbReference type="SMART" id="SM00355">
    <property type="entry name" value="ZnF_C2H2"/>
    <property type="match status" value="5"/>
</dbReference>
<dbReference type="OrthoDB" id="427030at2759"/>
<dbReference type="FunFam" id="3.30.160.60:FF:000771">
    <property type="entry name" value="zinc finger protein 648"/>
    <property type="match status" value="1"/>
</dbReference>
<reference evidence="17" key="1">
    <citation type="submission" date="2025-08" db="UniProtKB">
        <authorList>
            <consortium name="RefSeq"/>
        </authorList>
    </citation>
    <scope>IDENTIFICATION</scope>
</reference>
<dbReference type="GO" id="GO:0000981">
    <property type="term" value="F:DNA-binding transcription factor activity, RNA polymerase II-specific"/>
    <property type="evidence" value="ECO:0007669"/>
    <property type="project" value="TreeGrafter"/>
</dbReference>
<evidence type="ECO:0000256" key="12">
    <source>
        <dbReference type="PROSITE-ProRule" id="PRU00042"/>
    </source>
</evidence>
<keyword evidence="10" id="KW-0804">Transcription</keyword>
<feature type="domain" description="KRAB" evidence="15">
    <location>
        <begin position="12"/>
        <end position="85"/>
    </location>
</feature>
<evidence type="ECO:0000256" key="10">
    <source>
        <dbReference type="ARBA" id="ARBA00023163"/>
    </source>
</evidence>
<evidence type="ECO:0000256" key="13">
    <source>
        <dbReference type="SAM" id="MobiDB-lite"/>
    </source>
</evidence>
<keyword evidence="6 12" id="KW-0863">Zinc-finger</keyword>
<evidence type="ECO:0000256" key="5">
    <source>
        <dbReference type="ARBA" id="ARBA00022737"/>
    </source>
</evidence>
<comment type="function">
    <text evidence="1">May be involved in transcriptional regulation.</text>
</comment>
<dbReference type="KEGG" id="muo:115463752"/>
<keyword evidence="9" id="KW-0238">DNA-binding</keyword>
<dbReference type="InParanoid" id="A0A6P7XI73"/>
<dbReference type="InterPro" id="IPR001909">
    <property type="entry name" value="KRAB"/>
</dbReference>
<evidence type="ECO:0000259" key="14">
    <source>
        <dbReference type="PROSITE" id="PS50157"/>
    </source>
</evidence>
<keyword evidence="8" id="KW-0805">Transcription regulation</keyword>
<dbReference type="Proteomes" id="UP000515156">
    <property type="component" value="Chromosome 1"/>
</dbReference>
<keyword evidence="11" id="KW-0539">Nucleus</keyword>
<accession>A0A6P7XI73</accession>
<dbReference type="PROSITE" id="PS50157">
    <property type="entry name" value="ZINC_FINGER_C2H2_2"/>
    <property type="match status" value="5"/>
</dbReference>
<dbReference type="Pfam" id="PF01352">
    <property type="entry name" value="KRAB"/>
    <property type="match status" value="1"/>
</dbReference>
<dbReference type="AlphaFoldDB" id="A0A6P7XI73"/>
<feature type="region of interest" description="Disordered" evidence="13">
    <location>
        <begin position="66"/>
        <end position="112"/>
    </location>
</feature>
<dbReference type="Gene3D" id="3.30.160.60">
    <property type="entry name" value="Classic Zinc Finger"/>
    <property type="match status" value="5"/>
</dbReference>